<comment type="caution">
    <text evidence="2">The sequence shown here is derived from an EMBL/GenBank/DDBJ whole genome shotgun (WGS) entry which is preliminary data.</text>
</comment>
<dbReference type="EMBL" id="AAXW01000056">
    <property type="protein sequence ID" value="EAZ89054.1"/>
    <property type="molecule type" value="Genomic_DNA"/>
</dbReference>
<dbReference type="RefSeq" id="WP_008277858.1">
    <property type="nucleotide sequence ID" value="NZ_AAXW01000056.1"/>
</dbReference>
<dbReference type="InterPro" id="IPR054268">
    <property type="entry name" value="DUF6999"/>
</dbReference>
<feature type="transmembrane region" description="Helical" evidence="1">
    <location>
        <begin position="46"/>
        <end position="65"/>
    </location>
</feature>
<keyword evidence="1" id="KW-1133">Transmembrane helix</keyword>
<sequence>MKYIPQTHNRRDPNVWDAIYLDEAISVDPTAKAYMVKDLQSWSRRYLLIPCKIIANLGLAMIMILKRLLPVQFRFYGLMHKTAVGFLKTFASPEACYLIVRHLGIGSNIVNFLIDNGPDPTIPRSDLYPRTVEDLAANAFLEHDLILYNFVLDYHRAQKQHPNWLTDLQNRGLDYSSVQEIQIDVDMTRRGWLQVLDMESALELFKICYSFCTTSNEFERAVLSLQFDESFGLYFSKITGDYHWNHLITNRHPLAPSSAFAAAHNLLLHGVLSEYLHRYLELRAINYQSHSGNAVDKVSTN</sequence>
<evidence type="ECO:0000313" key="3">
    <source>
        <dbReference type="Proteomes" id="UP000003781"/>
    </source>
</evidence>
<gene>
    <name evidence="2" type="ORF">CY0110_01385</name>
</gene>
<keyword evidence="3" id="KW-1185">Reference proteome</keyword>
<organism evidence="2 3">
    <name type="scientific">Crocosphaera chwakensis CCY0110</name>
    <dbReference type="NCBI Taxonomy" id="391612"/>
    <lineage>
        <taxon>Bacteria</taxon>
        <taxon>Bacillati</taxon>
        <taxon>Cyanobacteriota</taxon>
        <taxon>Cyanophyceae</taxon>
        <taxon>Oscillatoriophycideae</taxon>
        <taxon>Chroococcales</taxon>
        <taxon>Aphanothecaceae</taxon>
        <taxon>Crocosphaera</taxon>
        <taxon>Crocosphaera chwakensis</taxon>
    </lineage>
</organism>
<keyword evidence="1" id="KW-0472">Membrane</keyword>
<evidence type="ECO:0000256" key="1">
    <source>
        <dbReference type="SAM" id="Phobius"/>
    </source>
</evidence>
<protein>
    <submittedName>
        <fullName evidence="2">Uncharacterized protein</fullName>
    </submittedName>
</protein>
<dbReference type="Pfam" id="PF22523">
    <property type="entry name" value="DUF6999"/>
    <property type="match status" value="1"/>
</dbReference>
<dbReference type="AlphaFoldDB" id="A3IWV2"/>
<accession>A3IWV2</accession>
<proteinExistence type="predicted"/>
<name>A3IWV2_9CHRO</name>
<keyword evidence="1" id="KW-0812">Transmembrane</keyword>
<evidence type="ECO:0000313" key="2">
    <source>
        <dbReference type="EMBL" id="EAZ89054.1"/>
    </source>
</evidence>
<dbReference type="eggNOG" id="ENOG502Z7R8">
    <property type="taxonomic scope" value="Bacteria"/>
</dbReference>
<dbReference type="Proteomes" id="UP000003781">
    <property type="component" value="Unassembled WGS sequence"/>
</dbReference>
<dbReference type="OrthoDB" id="569698at2"/>
<reference evidence="2 3" key="1">
    <citation type="submission" date="2007-03" db="EMBL/GenBank/DDBJ databases">
        <authorList>
            <person name="Stal L."/>
            <person name="Ferriera S."/>
            <person name="Johnson J."/>
            <person name="Kravitz S."/>
            <person name="Beeson K."/>
            <person name="Sutton G."/>
            <person name="Rogers Y.-H."/>
            <person name="Friedman R."/>
            <person name="Frazier M."/>
            <person name="Venter J.C."/>
        </authorList>
    </citation>
    <scope>NUCLEOTIDE SEQUENCE [LARGE SCALE GENOMIC DNA]</scope>
    <source>
        <strain evidence="2 3">CCY0110</strain>
    </source>
</reference>